<gene>
    <name evidence="2" type="ORF">KL771_15130</name>
</gene>
<keyword evidence="1" id="KW-0732">Signal</keyword>
<sequence length="194" mass="21099">MPKHLAVAIAACTLVLAAGTVTAAENAFTDLDLKGCAVTDSAPPDGDENGKPEPYAWRCKGYGSWNVFVAEGDLRAGVAFSRARRFEDDYHYFPKFSVTGPKVEWRGPRRGNAIVPESAIFRYIWGVDGRKGSVLAIVRLGRDATDTCVFGYVDAVANPDANALAARVADEEAARWVCYGNSPKWYGKVGEDFR</sequence>
<evidence type="ECO:0000313" key="2">
    <source>
        <dbReference type="EMBL" id="MBT9290800.1"/>
    </source>
</evidence>
<dbReference type="EMBL" id="JAHHZF010000007">
    <property type="protein sequence ID" value="MBT9290800.1"/>
    <property type="molecule type" value="Genomic_DNA"/>
</dbReference>
<accession>A0A947D4U9</accession>
<name>A0A947D4U9_9HYPH</name>
<protein>
    <submittedName>
        <fullName evidence="2">Uncharacterized protein</fullName>
    </submittedName>
</protein>
<proteinExistence type="predicted"/>
<dbReference type="AlphaFoldDB" id="A0A947D4U9"/>
<feature type="chain" id="PRO_5037990440" evidence="1">
    <location>
        <begin position="24"/>
        <end position="194"/>
    </location>
</feature>
<organism evidence="2 3">
    <name type="scientific">Prosthecodimorpha staleyi</name>
    <dbReference type="NCBI Taxonomy" id="2840188"/>
    <lineage>
        <taxon>Bacteria</taxon>
        <taxon>Pseudomonadati</taxon>
        <taxon>Pseudomonadota</taxon>
        <taxon>Alphaproteobacteria</taxon>
        <taxon>Hyphomicrobiales</taxon>
        <taxon>Ancalomicrobiaceae</taxon>
        <taxon>Prosthecodimorpha</taxon>
    </lineage>
</organism>
<comment type="caution">
    <text evidence="2">The sequence shown here is derived from an EMBL/GenBank/DDBJ whole genome shotgun (WGS) entry which is preliminary data.</text>
</comment>
<keyword evidence="3" id="KW-1185">Reference proteome</keyword>
<reference evidence="2 3" key="1">
    <citation type="submission" date="2021-06" db="EMBL/GenBank/DDBJ databases">
        <authorList>
            <person name="Grouzdev D.S."/>
            <person name="Koziaeva V."/>
        </authorList>
    </citation>
    <scope>NUCLEOTIDE SEQUENCE [LARGE SCALE GENOMIC DNA]</scope>
    <source>
        <strain evidence="2 3">22</strain>
    </source>
</reference>
<evidence type="ECO:0000313" key="3">
    <source>
        <dbReference type="Proteomes" id="UP000766595"/>
    </source>
</evidence>
<feature type="signal peptide" evidence="1">
    <location>
        <begin position="1"/>
        <end position="23"/>
    </location>
</feature>
<dbReference type="RefSeq" id="WP_261969390.1">
    <property type="nucleotide sequence ID" value="NZ_JAHHZF010000007.1"/>
</dbReference>
<dbReference type="Proteomes" id="UP000766595">
    <property type="component" value="Unassembled WGS sequence"/>
</dbReference>
<evidence type="ECO:0000256" key="1">
    <source>
        <dbReference type="SAM" id="SignalP"/>
    </source>
</evidence>